<protein>
    <submittedName>
        <fullName evidence="2">Uncharacterized protein</fullName>
    </submittedName>
</protein>
<comment type="caution">
    <text evidence="2">The sequence shown here is derived from an EMBL/GenBank/DDBJ whole genome shotgun (WGS) entry which is preliminary data.</text>
</comment>
<reference evidence="2 3" key="1">
    <citation type="submission" date="2014-09" db="EMBL/GenBank/DDBJ databases">
        <title>Genome sequence of Sinomonas sp. MUSC 117.</title>
        <authorList>
            <person name="Lee L.-H."/>
        </authorList>
    </citation>
    <scope>NUCLEOTIDE SEQUENCE [LARGE SCALE GENOMIC DNA]</scope>
    <source>
        <strain evidence="2 3">MUSC 117</strain>
    </source>
</reference>
<accession>A0A0B2AAP8</accession>
<organism evidence="2 3">
    <name type="scientific">Sinomonas humi</name>
    <dbReference type="NCBI Taxonomy" id="1338436"/>
    <lineage>
        <taxon>Bacteria</taxon>
        <taxon>Bacillati</taxon>
        <taxon>Actinomycetota</taxon>
        <taxon>Actinomycetes</taxon>
        <taxon>Micrococcales</taxon>
        <taxon>Micrococcaceae</taxon>
        <taxon>Sinomonas</taxon>
    </lineage>
</organism>
<keyword evidence="3" id="KW-1185">Reference proteome</keyword>
<dbReference type="EMBL" id="JTDL01000155">
    <property type="protein sequence ID" value="KHL00230.1"/>
    <property type="molecule type" value="Genomic_DNA"/>
</dbReference>
<dbReference type="AlphaFoldDB" id="A0A0B2AAP8"/>
<name>A0A0B2AAP8_9MICC</name>
<evidence type="ECO:0000313" key="2">
    <source>
        <dbReference type="EMBL" id="KHL00230.1"/>
    </source>
</evidence>
<gene>
    <name evidence="2" type="ORF">LK10_20680</name>
</gene>
<feature type="region of interest" description="Disordered" evidence="1">
    <location>
        <begin position="1"/>
        <end position="29"/>
    </location>
</feature>
<dbReference type="RefSeq" id="WP_043128230.1">
    <property type="nucleotide sequence ID" value="NZ_JTDL01000155.1"/>
</dbReference>
<dbReference type="STRING" id="1338436.LK10_20680"/>
<proteinExistence type="predicted"/>
<evidence type="ECO:0000313" key="3">
    <source>
        <dbReference type="Proteomes" id="UP000030982"/>
    </source>
</evidence>
<evidence type="ECO:0000256" key="1">
    <source>
        <dbReference type="SAM" id="MobiDB-lite"/>
    </source>
</evidence>
<dbReference type="Proteomes" id="UP000030982">
    <property type="component" value="Unassembled WGS sequence"/>
</dbReference>
<sequence>MDDEQEPEPGNGEAGSETGQLSESLAGEPMLQSLAADQRLWVGFQTFLAALQANKTMPSWRFELAQPDGVIQVIGAPGEIPEFSYLQADEHESVDTSGLGNNGVFAVYEHPDEKDVEKIEDDEDADE</sequence>